<gene>
    <name evidence="2" type="ORF">ENJ40_00075</name>
</gene>
<dbReference type="AlphaFoldDB" id="A0A7C3GPV8"/>
<organism evidence="2">
    <name type="scientific">Thermosulfurimonas dismutans</name>
    <dbReference type="NCBI Taxonomy" id="999894"/>
    <lineage>
        <taxon>Bacteria</taxon>
        <taxon>Pseudomonadati</taxon>
        <taxon>Thermodesulfobacteriota</taxon>
        <taxon>Thermodesulfobacteria</taxon>
        <taxon>Thermodesulfobacteriales</taxon>
        <taxon>Thermodesulfobacteriaceae</taxon>
        <taxon>Thermosulfurimonas</taxon>
    </lineage>
</organism>
<protein>
    <submittedName>
        <fullName evidence="2">M48 family peptidase</fullName>
    </submittedName>
</protein>
<evidence type="ECO:0000259" key="1">
    <source>
        <dbReference type="Pfam" id="PF01863"/>
    </source>
</evidence>
<evidence type="ECO:0000313" key="2">
    <source>
        <dbReference type="EMBL" id="HFC96840.1"/>
    </source>
</evidence>
<dbReference type="CDD" id="cd07344">
    <property type="entry name" value="M48_yhfN_like"/>
    <property type="match status" value="1"/>
</dbReference>
<dbReference type="PANTHER" id="PTHR30399:SF1">
    <property type="entry name" value="UTP PYROPHOSPHATASE"/>
    <property type="match status" value="1"/>
</dbReference>
<dbReference type="Pfam" id="PF01863">
    <property type="entry name" value="YgjP-like"/>
    <property type="match status" value="1"/>
</dbReference>
<dbReference type="InterPro" id="IPR053136">
    <property type="entry name" value="UTP_pyrophosphatase-like"/>
</dbReference>
<dbReference type="EMBL" id="DRMH01000002">
    <property type="protein sequence ID" value="HFC96840.1"/>
    <property type="molecule type" value="Genomic_DNA"/>
</dbReference>
<dbReference type="Proteomes" id="UP000886043">
    <property type="component" value="Unassembled WGS sequence"/>
</dbReference>
<dbReference type="Gene3D" id="3.30.2010.10">
    <property type="entry name" value="Metalloproteases ('zincins'), catalytic domain"/>
    <property type="match status" value="1"/>
</dbReference>
<reference evidence="2" key="1">
    <citation type="journal article" date="2020" name="mSystems">
        <title>Genome- and Community-Level Interaction Insights into Carbon Utilization and Element Cycling Functions of Hydrothermarchaeota in Hydrothermal Sediment.</title>
        <authorList>
            <person name="Zhou Z."/>
            <person name="Liu Y."/>
            <person name="Xu W."/>
            <person name="Pan J."/>
            <person name="Luo Z.H."/>
            <person name="Li M."/>
        </authorList>
    </citation>
    <scope>NUCLEOTIDE SEQUENCE [LARGE SCALE GENOMIC DNA]</scope>
    <source>
        <strain evidence="2">HyVt-483</strain>
    </source>
</reference>
<comment type="caution">
    <text evidence="2">The sequence shown here is derived from an EMBL/GenBank/DDBJ whole genome shotgun (WGS) entry which is preliminary data.</text>
</comment>
<sequence>MDVAEFKKEVWRWAEKVGVSPKEIHVRKMRRKWASCSSKGRLTFSYDLLSQPEDFRTYVIVHELLHLKYPNHGKMFRALISMYVSNYQFKESHKVAAKSLS</sequence>
<dbReference type="InterPro" id="IPR002725">
    <property type="entry name" value="YgjP-like_metallopeptidase"/>
</dbReference>
<proteinExistence type="predicted"/>
<dbReference type="PANTHER" id="PTHR30399">
    <property type="entry name" value="UNCHARACTERIZED PROTEIN YGJP"/>
    <property type="match status" value="1"/>
</dbReference>
<name>A0A7C3GPV8_9BACT</name>
<accession>A0A7C3GPV8</accession>
<feature type="domain" description="YgjP-like metallopeptidase" evidence="1">
    <location>
        <begin position="5"/>
        <end position="88"/>
    </location>
</feature>